<sequence length="133" mass="14245">AFSLNLMAAITLVPMASATAENPTCVELGTCMFANDPLNVMLMPFDSIFGGLSIVIFWSLIVGILWLRTENPMLVGLVGIVMCASYLSVLETQNLAPSVEFEGARLIGSVLFALSLGITIYHILSSRIHAAPQ</sequence>
<evidence type="ECO:0000256" key="1">
    <source>
        <dbReference type="SAM" id="Phobius"/>
    </source>
</evidence>
<keyword evidence="1" id="KW-1133">Transmembrane helix</keyword>
<organism evidence="2">
    <name type="scientific">marine metagenome</name>
    <dbReference type="NCBI Taxonomy" id="408172"/>
    <lineage>
        <taxon>unclassified sequences</taxon>
        <taxon>metagenomes</taxon>
        <taxon>ecological metagenomes</taxon>
    </lineage>
</organism>
<dbReference type="EMBL" id="UINC01013821">
    <property type="protein sequence ID" value="SVA59440.1"/>
    <property type="molecule type" value="Genomic_DNA"/>
</dbReference>
<name>A0A381X481_9ZZZZ</name>
<feature type="transmembrane region" description="Helical" evidence="1">
    <location>
        <begin position="48"/>
        <end position="67"/>
    </location>
</feature>
<keyword evidence="1" id="KW-0472">Membrane</keyword>
<proteinExistence type="predicted"/>
<feature type="non-terminal residue" evidence="2">
    <location>
        <position position="1"/>
    </location>
</feature>
<evidence type="ECO:0000313" key="2">
    <source>
        <dbReference type="EMBL" id="SVA59440.1"/>
    </source>
</evidence>
<dbReference type="AlphaFoldDB" id="A0A381X481"/>
<reference evidence="2" key="1">
    <citation type="submission" date="2018-05" db="EMBL/GenBank/DDBJ databases">
        <authorList>
            <person name="Lanie J.A."/>
            <person name="Ng W.-L."/>
            <person name="Kazmierczak K.M."/>
            <person name="Andrzejewski T.M."/>
            <person name="Davidsen T.M."/>
            <person name="Wayne K.J."/>
            <person name="Tettelin H."/>
            <person name="Glass J.I."/>
            <person name="Rusch D."/>
            <person name="Podicherti R."/>
            <person name="Tsui H.-C.T."/>
            <person name="Winkler M.E."/>
        </authorList>
    </citation>
    <scope>NUCLEOTIDE SEQUENCE</scope>
</reference>
<gene>
    <name evidence="2" type="ORF">METZ01_LOCUS112294</name>
</gene>
<protein>
    <submittedName>
        <fullName evidence="2">Uncharacterized protein</fullName>
    </submittedName>
</protein>
<feature type="transmembrane region" description="Helical" evidence="1">
    <location>
        <begin position="104"/>
        <end position="124"/>
    </location>
</feature>
<accession>A0A381X481</accession>
<feature type="transmembrane region" description="Helical" evidence="1">
    <location>
        <begin position="74"/>
        <end position="92"/>
    </location>
</feature>
<keyword evidence="1" id="KW-0812">Transmembrane</keyword>